<evidence type="ECO:0000313" key="4">
    <source>
        <dbReference type="Proteomes" id="UP000704529"/>
    </source>
</evidence>
<dbReference type="EMBL" id="JACHNX010000030">
    <property type="protein sequence ID" value="MBB4611457.1"/>
    <property type="molecule type" value="Genomic_DNA"/>
</dbReference>
<dbReference type="AlphaFoldDB" id="A0AA41DAZ5"/>
<dbReference type="InterPro" id="IPR005590">
    <property type="entry name" value="DUF333"/>
</dbReference>
<keyword evidence="3" id="KW-1185">Reference proteome</keyword>
<dbReference type="PANTHER" id="PTHR38008">
    <property type="entry name" value="HEMOLYSIN-RELATED"/>
    <property type="match status" value="1"/>
</dbReference>
<dbReference type="Proteomes" id="UP000584663">
    <property type="component" value="Unassembled WGS sequence"/>
</dbReference>
<dbReference type="Proteomes" id="UP000704529">
    <property type="component" value="Unassembled WGS sequence"/>
</dbReference>
<name>A0AA41DAZ5_9SPHN</name>
<evidence type="ECO:0000313" key="1">
    <source>
        <dbReference type="EMBL" id="MBB4611457.1"/>
    </source>
</evidence>
<protein>
    <submittedName>
        <fullName evidence="2">DUF333 domain-containing protein</fullName>
    </submittedName>
    <submittedName>
        <fullName evidence="1">Hemolysin</fullName>
    </submittedName>
</protein>
<dbReference type="PANTHER" id="PTHR38008:SF2">
    <property type="entry name" value="HEMOLYSIN"/>
    <property type="match status" value="1"/>
</dbReference>
<sequence length="221" mass="23995">MLRLLNLQTEPDDQSGFASRDDEMKSVVLMSTGLVSAAAAMLSVPAQAAPDKVGIANPASVYCGSIGGTSFVRKTPSGDVGYCRLPNGQVHEEWDLFRNSQKPSPKRRTDAHLGNPAAVHCTKVGGTNLNRRTARGDVGLCRLRNGKTVDAWDLFRGANGKGKDTNSRNHRAVMTNPASSYCVDQKGTIEVRQDSGYCHLPNGRVVEEWKLFREQPAGRAR</sequence>
<organism evidence="2 4">
    <name type="scientific">Sphingomonas yabuuchiae</name>
    <dbReference type="NCBI Taxonomy" id="172044"/>
    <lineage>
        <taxon>Bacteria</taxon>
        <taxon>Pseudomonadati</taxon>
        <taxon>Pseudomonadota</taxon>
        <taxon>Alphaproteobacteria</taxon>
        <taxon>Sphingomonadales</taxon>
        <taxon>Sphingomonadaceae</taxon>
        <taxon>Sphingomonas</taxon>
    </lineage>
</organism>
<dbReference type="EMBL" id="JAFHKU010000089">
    <property type="protein sequence ID" value="MBN3556901.1"/>
    <property type="molecule type" value="Genomic_DNA"/>
</dbReference>
<evidence type="ECO:0000313" key="3">
    <source>
        <dbReference type="Proteomes" id="UP000584663"/>
    </source>
</evidence>
<comment type="caution">
    <text evidence="2">The sequence shown here is derived from an EMBL/GenBank/DDBJ whole genome shotgun (WGS) entry which is preliminary data.</text>
</comment>
<reference evidence="2" key="2">
    <citation type="submission" date="2021-01" db="EMBL/GenBank/DDBJ databases">
        <title>Genome Sequencing of Type Strains.</title>
        <authorList>
            <person name="Lemaire J.F."/>
            <person name="Inderbitzin P."/>
            <person name="Collins S.B."/>
            <person name="Wespe N."/>
            <person name="Knight-Connoni V."/>
        </authorList>
    </citation>
    <scope>NUCLEOTIDE SEQUENCE</scope>
    <source>
        <strain evidence="2">DSM 14562</strain>
    </source>
</reference>
<gene>
    <name evidence="1" type="ORF">GGQ89_003704</name>
    <name evidence="2" type="ORF">JYA60_01450</name>
</gene>
<accession>A0AA41DAZ5</accession>
<reference evidence="1 3" key="1">
    <citation type="submission" date="2020-08" db="EMBL/GenBank/DDBJ databases">
        <title>Genomic Encyclopedia of Type Strains, Phase IV (KMG-IV): sequencing the most valuable type-strain genomes for metagenomic binning, comparative biology and taxonomic classification.</title>
        <authorList>
            <person name="Goeker M."/>
        </authorList>
    </citation>
    <scope>NUCLEOTIDE SEQUENCE [LARGE SCALE GENOMIC DNA]</scope>
    <source>
        <strain evidence="1 3">DSM 14562</strain>
    </source>
</reference>
<dbReference type="Pfam" id="PF03891">
    <property type="entry name" value="DUF333"/>
    <property type="match status" value="3"/>
</dbReference>
<dbReference type="RefSeq" id="WP_184106763.1">
    <property type="nucleotide sequence ID" value="NZ_JACHNX010000030.1"/>
</dbReference>
<proteinExistence type="predicted"/>
<evidence type="ECO:0000313" key="2">
    <source>
        <dbReference type="EMBL" id="MBN3556901.1"/>
    </source>
</evidence>